<accession>A0ABU9Z6Z1</accession>
<feature type="region of interest" description="Disordered" evidence="1">
    <location>
        <begin position="258"/>
        <end position="277"/>
    </location>
</feature>
<keyword evidence="3" id="KW-1185">Reference proteome</keyword>
<feature type="compositionally biased region" description="Basic and acidic residues" evidence="1">
    <location>
        <begin position="1"/>
        <end position="10"/>
    </location>
</feature>
<protein>
    <submittedName>
        <fullName evidence="2">Uncharacterized protein</fullName>
    </submittedName>
</protein>
<proteinExistence type="predicted"/>
<evidence type="ECO:0000313" key="2">
    <source>
        <dbReference type="EMBL" id="MEN3227053.1"/>
    </source>
</evidence>
<name>A0ABU9Z6Z1_9HYPH</name>
<feature type="compositionally biased region" description="Acidic residues" evidence="1">
    <location>
        <begin position="39"/>
        <end position="57"/>
    </location>
</feature>
<dbReference type="EMBL" id="JAQYXL010000001">
    <property type="protein sequence ID" value="MEN3227053.1"/>
    <property type="molecule type" value="Genomic_DNA"/>
</dbReference>
<sequence length="277" mass="30979">MAIRNEERARRAGRRTRPAQSAGSSRHRPLSGSLSDCGAWDDPDLEEDPWEQDDWDSTDSGPSLAAIMDRADELDEEGPRLDLPALYALVAASTPDWLDVDAPPPCVSARFPLCGMRIGELWELSPVDLRELLPLLPEIGDMPPPTLPAAADQVLTWLWSDEGAGYRKPLERAIWREQARRFVWPDLLEWYGMILAMAPGGPGGTTTLPEAEGAYDYYKDWYRRNNDPVLRPVWDELVMLLPERPWLASSIGLNALPDDHGDISAQEDDDPENARPS</sequence>
<reference evidence="2 3" key="1">
    <citation type="journal article" date="2023" name="PLoS ONE">
        <title>Complete genome assembly of Hawai'i environmental nontuberculous mycobacteria reveals unexpected co-isolation with methylobacteria.</title>
        <authorList>
            <person name="Hendrix J."/>
            <person name="Epperson L.E."/>
            <person name="Tong E.I."/>
            <person name="Chan Y.L."/>
            <person name="Hasan N.A."/>
            <person name="Dawrs S.N."/>
            <person name="Norton G.J."/>
            <person name="Virdi R."/>
            <person name="Crooks J.L."/>
            <person name="Chan E.D."/>
            <person name="Honda J.R."/>
            <person name="Strong M."/>
        </authorList>
    </citation>
    <scope>NUCLEOTIDE SEQUENCE [LARGE SCALE GENOMIC DNA]</scope>
    <source>
        <strain evidence="2 3">NJH_HI01</strain>
    </source>
</reference>
<comment type="caution">
    <text evidence="2">The sequence shown here is derived from an EMBL/GenBank/DDBJ whole genome shotgun (WGS) entry which is preliminary data.</text>
</comment>
<evidence type="ECO:0000313" key="3">
    <source>
        <dbReference type="Proteomes" id="UP001404845"/>
    </source>
</evidence>
<feature type="region of interest" description="Disordered" evidence="1">
    <location>
        <begin position="1"/>
        <end position="63"/>
    </location>
</feature>
<dbReference type="Proteomes" id="UP001404845">
    <property type="component" value="Unassembled WGS sequence"/>
</dbReference>
<dbReference type="RefSeq" id="WP_345970323.1">
    <property type="nucleotide sequence ID" value="NZ_JAQYXL010000001.1"/>
</dbReference>
<gene>
    <name evidence="2" type="ORF">PUR21_05150</name>
</gene>
<organism evidence="2 3">
    <name type="scientific">Methylorubrum rhodesianum</name>
    <dbReference type="NCBI Taxonomy" id="29427"/>
    <lineage>
        <taxon>Bacteria</taxon>
        <taxon>Pseudomonadati</taxon>
        <taxon>Pseudomonadota</taxon>
        <taxon>Alphaproteobacteria</taxon>
        <taxon>Hyphomicrobiales</taxon>
        <taxon>Methylobacteriaceae</taxon>
        <taxon>Methylorubrum</taxon>
    </lineage>
</organism>
<evidence type="ECO:0000256" key="1">
    <source>
        <dbReference type="SAM" id="MobiDB-lite"/>
    </source>
</evidence>